<reference evidence="16 17" key="1">
    <citation type="journal article" date="2019" name="Int. J. Syst. Evol. Microbiol.">
        <title>The Global Catalogue of Microorganisms (GCM) 10K type strain sequencing project: providing services to taxonomists for standard genome sequencing and annotation.</title>
        <authorList>
            <consortium name="The Broad Institute Genomics Platform"/>
            <consortium name="The Broad Institute Genome Sequencing Center for Infectious Disease"/>
            <person name="Wu L."/>
            <person name="Ma J."/>
        </authorList>
    </citation>
    <scope>NUCLEOTIDE SEQUENCE [LARGE SCALE GENOMIC DNA]</scope>
    <source>
        <strain evidence="16 17">CGMCC 1.12562</strain>
    </source>
</reference>
<feature type="transmembrane region" description="Helical" evidence="12">
    <location>
        <begin position="38"/>
        <end position="60"/>
    </location>
</feature>
<evidence type="ECO:0000256" key="6">
    <source>
        <dbReference type="ARBA" id="ARBA00022741"/>
    </source>
</evidence>
<evidence type="ECO:0000256" key="3">
    <source>
        <dbReference type="ARBA" id="ARBA00012438"/>
    </source>
</evidence>
<keyword evidence="5 12" id="KW-0812">Transmembrane</keyword>
<evidence type="ECO:0000313" key="16">
    <source>
        <dbReference type="EMBL" id="MFC3477688.1"/>
    </source>
</evidence>
<feature type="transmembrane region" description="Helical" evidence="12">
    <location>
        <begin position="100"/>
        <end position="121"/>
    </location>
</feature>
<dbReference type="InterPro" id="IPR036890">
    <property type="entry name" value="HATPase_C_sf"/>
</dbReference>
<dbReference type="GO" id="GO:0000160">
    <property type="term" value="P:phosphorelay signal transduction system"/>
    <property type="evidence" value="ECO:0007669"/>
    <property type="project" value="UniProtKB-KW"/>
</dbReference>
<keyword evidence="11 12" id="KW-0472">Membrane</keyword>
<comment type="caution">
    <text evidence="16">The sequence shown here is derived from an EMBL/GenBank/DDBJ whole genome shotgun (WGS) entry which is preliminary data.</text>
</comment>
<evidence type="ECO:0000256" key="2">
    <source>
        <dbReference type="ARBA" id="ARBA00004141"/>
    </source>
</evidence>
<evidence type="ECO:0000259" key="15">
    <source>
        <dbReference type="PROSITE" id="PS50113"/>
    </source>
</evidence>
<dbReference type="InterPro" id="IPR003594">
    <property type="entry name" value="HATPase_dom"/>
</dbReference>
<dbReference type="PROSITE" id="PS50113">
    <property type="entry name" value="PAC"/>
    <property type="match status" value="1"/>
</dbReference>
<dbReference type="InterPro" id="IPR005467">
    <property type="entry name" value="His_kinase_dom"/>
</dbReference>
<dbReference type="GeneID" id="69116379"/>
<evidence type="ECO:0000256" key="7">
    <source>
        <dbReference type="ARBA" id="ARBA00022777"/>
    </source>
</evidence>
<feature type="transmembrane region" description="Helical" evidence="12">
    <location>
        <begin position="181"/>
        <end position="199"/>
    </location>
</feature>
<dbReference type="SMART" id="SM00387">
    <property type="entry name" value="HATPase_c"/>
    <property type="match status" value="1"/>
</dbReference>
<keyword evidence="17" id="KW-1185">Reference proteome</keyword>
<keyword evidence="6" id="KW-0547">Nucleotide-binding</keyword>
<organism evidence="16 17">
    <name type="scientific">Halobacterium litoreum</name>
    <dbReference type="NCBI Taxonomy" id="2039234"/>
    <lineage>
        <taxon>Archaea</taxon>
        <taxon>Methanobacteriati</taxon>
        <taxon>Methanobacteriota</taxon>
        <taxon>Stenosarchaea group</taxon>
        <taxon>Halobacteria</taxon>
        <taxon>Halobacteriales</taxon>
        <taxon>Halobacteriaceae</taxon>
        <taxon>Halobacterium</taxon>
    </lineage>
</organism>
<sequence length="554" mass="59346">MLGLIGGAVVLATFTAGAGTLALVWYLDRYRGRAGATWFMATLSAQSLWAFSYGVGLLVSERALRAYLEALSLVGLVWLGPLFLGFALEYTGRTDVVQSNAFRAVLAVPAVVSGLALTHPFHDLLWRNFRAAPVFDLSTVLYAIQPAGYLAAVVDVATVSVAVLLLVEAMLAYGPLYRREAIAVAASTVPPAAGLLVWLTKTGPWPALNLGVALLLPHVALDAYAFVGTHMFGTNPTTQRAAEQSALDDREDPLFVVDTDGRVVKLNDRAADLFGADPDALPTPFAAITGTELAALRDAGELDVSGPGGGVYAVSYTPLEDSRDDSVGGIVALYDITEERQREQRLTVLNRVLRHNLRNELTVATGHAQSIASKTDDDGIASQAEMVADAGDRLLSVAENARDFERLQERDVQRTAVDPASLLDRVRGDVREDHPDAEIDTEIGVEGSVRTDPDVLALALSNLVENAIAHADDPEPAVSIRVSTVDDATVFEVRDGNERIPDIETATLHEGDETQLQHGQGMGLWVVNWCVTALDGDVTFDYDDGNVVRVALPN</sequence>
<dbReference type="PROSITE" id="PS50109">
    <property type="entry name" value="HIS_KIN"/>
    <property type="match status" value="1"/>
</dbReference>
<keyword evidence="9 12" id="KW-1133">Transmembrane helix</keyword>
<dbReference type="GO" id="GO:0004673">
    <property type="term" value="F:protein histidine kinase activity"/>
    <property type="evidence" value="ECO:0007669"/>
    <property type="project" value="UniProtKB-EC"/>
</dbReference>
<dbReference type="InterPro" id="IPR000014">
    <property type="entry name" value="PAS"/>
</dbReference>
<dbReference type="Proteomes" id="UP001595660">
    <property type="component" value="Unassembled WGS sequence"/>
</dbReference>
<dbReference type="SUPFAM" id="SSF55874">
    <property type="entry name" value="ATPase domain of HSP90 chaperone/DNA topoisomerase II/histidine kinase"/>
    <property type="match status" value="1"/>
</dbReference>
<keyword evidence="4" id="KW-0808">Transferase</keyword>
<comment type="catalytic activity">
    <reaction evidence="1">
        <text>ATP + protein L-histidine = ADP + protein N-phospho-L-histidine.</text>
        <dbReference type="EC" id="2.7.13.3"/>
    </reaction>
</comment>
<dbReference type="InterPro" id="IPR036097">
    <property type="entry name" value="HisK_dim/P_sf"/>
</dbReference>
<feature type="transmembrane region" description="Helical" evidence="12">
    <location>
        <begin position="147"/>
        <end position="169"/>
    </location>
</feature>
<dbReference type="Gene3D" id="3.30.450.20">
    <property type="entry name" value="PAS domain"/>
    <property type="match status" value="1"/>
</dbReference>
<protein>
    <recommendedName>
        <fullName evidence="3">histidine kinase</fullName>
        <ecNumber evidence="3">2.7.13.3</ecNumber>
    </recommendedName>
</protein>
<evidence type="ECO:0000256" key="4">
    <source>
        <dbReference type="ARBA" id="ARBA00022679"/>
    </source>
</evidence>
<dbReference type="InterPro" id="IPR050351">
    <property type="entry name" value="BphY/WalK/GraS-like"/>
</dbReference>
<evidence type="ECO:0000313" key="17">
    <source>
        <dbReference type="Proteomes" id="UP001595660"/>
    </source>
</evidence>
<dbReference type="RefSeq" id="WP_232571188.1">
    <property type="nucleotide sequence ID" value="NZ_CP089466.1"/>
</dbReference>
<feature type="transmembrane region" description="Helical" evidence="12">
    <location>
        <begin position="66"/>
        <end position="88"/>
    </location>
</feature>
<comment type="subcellular location">
    <subcellularLocation>
        <location evidence="2">Membrane</location>
        <topology evidence="2">Multi-pass membrane protein</topology>
    </subcellularLocation>
</comment>
<evidence type="ECO:0000256" key="9">
    <source>
        <dbReference type="ARBA" id="ARBA00022989"/>
    </source>
</evidence>
<dbReference type="EC" id="2.7.13.3" evidence="3"/>
<dbReference type="InterPro" id="IPR031621">
    <property type="entry name" value="HisKA_7TM"/>
</dbReference>
<evidence type="ECO:0000256" key="12">
    <source>
        <dbReference type="SAM" id="Phobius"/>
    </source>
</evidence>
<dbReference type="InterPro" id="IPR035965">
    <property type="entry name" value="PAS-like_dom_sf"/>
</dbReference>
<dbReference type="InterPro" id="IPR000700">
    <property type="entry name" value="PAS-assoc_C"/>
</dbReference>
<keyword evidence="8" id="KW-0067">ATP-binding</keyword>
<dbReference type="SUPFAM" id="SSF55785">
    <property type="entry name" value="PYP-like sensor domain (PAS domain)"/>
    <property type="match status" value="1"/>
</dbReference>
<dbReference type="GO" id="GO:0005524">
    <property type="term" value="F:ATP binding"/>
    <property type="evidence" value="ECO:0007669"/>
    <property type="project" value="UniProtKB-KW"/>
</dbReference>
<dbReference type="SUPFAM" id="SSF47384">
    <property type="entry name" value="Homodimeric domain of signal transducing histidine kinase"/>
    <property type="match status" value="1"/>
</dbReference>
<dbReference type="Gene3D" id="3.30.565.10">
    <property type="entry name" value="Histidine kinase-like ATPase, C-terminal domain"/>
    <property type="match status" value="1"/>
</dbReference>
<dbReference type="AlphaFoldDB" id="A0ABD5NFM1"/>
<keyword evidence="10" id="KW-0902">Two-component regulatory system</keyword>
<evidence type="ECO:0000256" key="8">
    <source>
        <dbReference type="ARBA" id="ARBA00022840"/>
    </source>
</evidence>
<dbReference type="PANTHER" id="PTHR42878:SF7">
    <property type="entry name" value="SENSOR HISTIDINE KINASE GLRK"/>
    <property type="match status" value="1"/>
</dbReference>
<evidence type="ECO:0000256" key="1">
    <source>
        <dbReference type="ARBA" id="ARBA00000085"/>
    </source>
</evidence>
<dbReference type="GO" id="GO:0016020">
    <property type="term" value="C:membrane"/>
    <property type="evidence" value="ECO:0007669"/>
    <property type="project" value="UniProtKB-SubCell"/>
</dbReference>
<proteinExistence type="predicted"/>
<evidence type="ECO:0000256" key="11">
    <source>
        <dbReference type="ARBA" id="ARBA00023136"/>
    </source>
</evidence>
<dbReference type="Pfam" id="PF16927">
    <property type="entry name" value="HisKA_7TM"/>
    <property type="match status" value="1"/>
</dbReference>
<name>A0ABD5NFM1_9EURY</name>
<dbReference type="PROSITE" id="PS50112">
    <property type="entry name" value="PAS"/>
    <property type="match status" value="1"/>
</dbReference>
<feature type="domain" description="Histidine kinase" evidence="13">
    <location>
        <begin position="352"/>
        <end position="554"/>
    </location>
</feature>
<dbReference type="EMBL" id="JBHRWN010000002">
    <property type="protein sequence ID" value="MFC3477688.1"/>
    <property type="molecule type" value="Genomic_DNA"/>
</dbReference>
<feature type="transmembrane region" description="Helical" evidence="12">
    <location>
        <begin position="6"/>
        <end position="26"/>
    </location>
</feature>
<dbReference type="PANTHER" id="PTHR42878">
    <property type="entry name" value="TWO-COMPONENT HISTIDINE KINASE"/>
    <property type="match status" value="1"/>
</dbReference>
<evidence type="ECO:0000256" key="5">
    <source>
        <dbReference type="ARBA" id="ARBA00022692"/>
    </source>
</evidence>
<gene>
    <name evidence="16" type="ORF">ACFOKC_08115</name>
</gene>
<evidence type="ECO:0000259" key="13">
    <source>
        <dbReference type="PROSITE" id="PS50109"/>
    </source>
</evidence>
<evidence type="ECO:0000256" key="10">
    <source>
        <dbReference type="ARBA" id="ARBA00023012"/>
    </source>
</evidence>
<evidence type="ECO:0000259" key="14">
    <source>
        <dbReference type="PROSITE" id="PS50112"/>
    </source>
</evidence>
<keyword evidence="7 16" id="KW-0418">Kinase</keyword>
<feature type="domain" description="PAS" evidence="14">
    <location>
        <begin position="239"/>
        <end position="281"/>
    </location>
</feature>
<dbReference type="Pfam" id="PF02518">
    <property type="entry name" value="HATPase_c"/>
    <property type="match status" value="1"/>
</dbReference>
<feature type="domain" description="PAC" evidence="15">
    <location>
        <begin position="298"/>
        <end position="348"/>
    </location>
</feature>
<accession>A0ABD5NFM1</accession>